<dbReference type="EMBL" id="CTRP01000012">
    <property type="protein sequence ID" value="CQR73418.1"/>
    <property type="molecule type" value="Genomic_DNA"/>
</dbReference>
<keyword evidence="2" id="KW-1185">Reference proteome</keyword>
<gene>
    <name evidence="1" type="ORF">SpAn4DRAFT_2650</name>
</gene>
<proteinExistence type="predicted"/>
<sequence>MHSNRPSYILSNRTSQGYGHTLDVVSAFVATGNIVAAFLFEPPLPEKTSLWNVQGLVLVMLK</sequence>
<name>A0A0U1L159_9FIRM</name>
<accession>A0A0U1L159</accession>
<protein>
    <submittedName>
        <fullName evidence="1">Uncharacterized protein</fullName>
    </submittedName>
</protein>
<evidence type="ECO:0000313" key="2">
    <source>
        <dbReference type="Proteomes" id="UP000049855"/>
    </source>
</evidence>
<organism evidence="1 2">
    <name type="scientific">Sporomusa ovata</name>
    <dbReference type="NCBI Taxonomy" id="2378"/>
    <lineage>
        <taxon>Bacteria</taxon>
        <taxon>Bacillati</taxon>
        <taxon>Bacillota</taxon>
        <taxon>Negativicutes</taxon>
        <taxon>Selenomonadales</taxon>
        <taxon>Sporomusaceae</taxon>
        <taxon>Sporomusa</taxon>
    </lineage>
</organism>
<reference evidence="2" key="1">
    <citation type="submission" date="2015-03" db="EMBL/GenBank/DDBJ databases">
        <authorList>
            <person name="Nijsse Bart"/>
        </authorList>
    </citation>
    <scope>NUCLEOTIDE SEQUENCE [LARGE SCALE GENOMIC DNA]</scope>
</reference>
<dbReference type="Proteomes" id="UP000049855">
    <property type="component" value="Unassembled WGS sequence"/>
</dbReference>
<evidence type="ECO:0000313" key="1">
    <source>
        <dbReference type="EMBL" id="CQR73418.1"/>
    </source>
</evidence>
<dbReference type="AlphaFoldDB" id="A0A0U1L159"/>